<dbReference type="InterPro" id="IPR007889">
    <property type="entry name" value="HTH_Psq"/>
</dbReference>
<comment type="caution">
    <text evidence="2">The sequence shown here is derived from an EMBL/GenBank/DDBJ whole genome shotgun (WGS) entry which is preliminary data.</text>
</comment>
<dbReference type="SUPFAM" id="SSF46689">
    <property type="entry name" value="Homeodomain-like"/>
    <property type="match status" value="1"/>
</dbReference>
<dbReference type="EMBL" id="CAWYQH010000090">
    <property type="protein sequence ID" value="CAK8681854.1"/>
    <property type="molecule type" value="Genomic_DNA"/>
</dbReference>
<evidence type="ECO:0000313" key="2">
    <source>
        <dbReference type="EMBL" id="CAK8681854.1"/>
    </source>
</evidence>
<name>A0ABP0FTW9_CLALP</name>
<keyword evidence="3" id="KW-1185">Reference proteome</keyword>
<dbReference type="Gene3D" id="1.10.10.60">
    <property type="entry name" value="Homeodomain-like"/>
    <property type="match status" value="1"/>
</dbReference>
<evidence type="ECO:0000313" key="3">
    <source>
        <dbReference type="Proteomes" id="UP001642483"/>
    </source>
</evidence>
<dbReference type="Proteomes" id="UP001642483">
    <property type="component" value="Unassembled WGS sequence"/>
</dbReference>
<reference evidence="2 3" key="1">
    <citation type="submission" date="2024-02" db="EMBL/GenBank/DDBJ databases">
        <authorList>
            <person name="Daric V."/>
            <person name="Darras S."/>
        </authorList>
    </citation>
    <scope>NUCLEOTIDE SEQUENCE [LARGE SCALE GENOMIC DNA]</scope>
</reference>
<proteinExistence type="predicted"/>
<organism evidence="2 3">
    <name type="scientific">Clavelina lepadiformis</name>
    <name type="common">Light-bulb sea squirt</name>
    <name type="synonym">Ascidia lepadiformis</name>
    <dbReference type="NCBI Taxonomy" id="159417"/>
    <lineage>
        <taxon>Eukaryota</taxon>
        <taxon>Metazoa</taxon>
        <taxon>Chordata</taxon>
        <taxon>Tunicata</taxon>
        <taxon>Ascidiacea</taxon>
        <taxon>Aplousobranchia</taxon>
        <taxon>Clavelinidae</taxon>
        <taxon>Clavelina</taxon>
    </lineage>
</organism>
<feature type="domain" description="HTH psq-type" evidence="1">
    <location>
        <begin position="7"/>
        <end position="56"/>
    </location>
</feature>
<accession>A0ABP0FTW9</accession>
<dbReference type="Pfam" id="PF04218">
    <property type="entry name" value="CENP-B_N"/>
    <property type="match status" value="1"/>
</dbReference>
<evidence type="ECO:0000259" key="1">
    <source>
        <dbReference type="Pfam" id="PF04218"/>
    </source>
</evidence>
<protein>
    <recommendedName>
        <fullName evidence="1">HTH psq-type domain-containing protein</fullName>
    </recommendedName>
</protein>
<sequence length="129" mass="14172">MSKPDEKSKRLNLSVTQKLELIKKLEKGASVASVCDQYGVKKQTVSDIKSKDKLLKYATSYCVDAASSKGGKINQIVQKPLVPQKPVKPNQLFEGLGCAVREEPNMSAEVSISGSELYDFLLTLLHCLQ</sequence>
<gene>
    <name evidence="2" type="ORF">CVLEPA_LOCUS12088</name>
</gene>
<dbReference type="InterPro" id="IPR009057">
    <property type="entry name" value="Homeodomain-like_sf"/>
</dbReference>